<dbReference type="InterPro" id="IPR011990">
    <property type="entry name" value="TPR-like_helical_dom_sf"/>
</dbReference>
<feature type="domain" description="PROP1-like PPR" evidence="4">
    <location>
        <begin position="7"/>
        <end position="156"/>
    </location>
</feature>
<feature type="repeat" description="PPR" evidence="2">
    <location>
        <begin position="72"/>
        <end position="106"/>
    </location>
</feature>
<proteinExistence type="evidence at transcript level"/>
<evidence type="ECO:0000313" key="5">
    <source>
        <dbReference type="EMBL" id="JAA58079.1"/>
    </source>
</evidence>
<dbReference type="Gene3D" id="1.25.40.10">
    <property type="entry name" value="Tetratricopeptide repeat domain"/>
    <property type="match status" value="2"/>
</dbReference>
<sequence length="515" mass="57962">MFTLLIGGCGRVGYTKMAFKLYRMMRDRGLEPTPATLTGLFNSCAESPFPEMGLDKAHKLYEQIKLKNWVPSNLTYHAMIKAFGKCGDLDMAFRVMDEMADAKHAITTETFAFLLMACISNKEAGFSLGLKVMRTMLWKKIRPSVYCYNLFLRTVRDCGVGPPEMFQELLESVQSGKAKRIVGKRGDAKADNVLRIEARLHPTEAARLTQTEDDASEQETTREAEELPFGESEKTATSTSLATLPNLLSPSFKHTGEIVGLGEVTEPYHRLLMVGGVKGMMDHFRDMSVRPDAKTITLILDCIPSNIDAEAELIAEADKIDAKLDVDFFNMLIKRRAFRSEKENAKDVLSMITARGLHPDVITFGVLALTVHTKKEGSEFLKTMQEAGLTVNEETWGTLVCNACFKGNFWFLLDLMAYARRENILVSAAALRAIDKATDRTRRALLRKERGKEVNFLSSAMESGFRQFCLVYEDWLKEVRVDRPRHPWEQYEPENMKKSAAELKAAALALTTEQT</sequence>
<dbReference type="PANTHER" id="PTHR24014">
    <property type="entry name" value="2-OXOGLUTARATE AND IRON-DEPENDENT OXYGENASE DOMAIN-CONTAINING PROTEIN 2"/>
    <property type="match status" value="1"/>
</dbReference>
<dbReference type="GO" id="GO:0042780">
    <property type="term" value="P:tRNA 3'-end processing"/>
    <property type="evidence" value="ECO:0007669"/>
    <property type="project" value="TreeGrafter"/>
</dbReference>
<dbReference type="PROSITE" id="PS51375">
    <property type="entry name" value="PPR"/>
    <property type="match status" value="2"/>
</dbReference>
<feature type="repeat" description="PPR" evidence="2">
    <location>
        <begin position="1"/>
        <end position="32"/>
    </location>
</feature>
<reference evidence="5" key="1">
    <citation type="submission" date="2012-11" db="EMBL/GenBank/DDBJ databases">
        <authorList>
            <person name="Lucero-Rivera Y.E."/>
            <person name="Tovar-Ramirez D."/>
        </authorList>
    </citation>
    <scope>NUCLEOTIDE SEQUENCE</scope>
    <source>
        <tissue evidence="5">Salivary gland</tissue>
    </source>
</reference>
<reference evidence="5" key="2">
    <citation type="journal article" date="2015" name="J. Proteomics">
        <title>Sexual differences in the sialomes of the zebra tick, Rhipicephalus pulchellus.</title>
        <authorList>
            <person name="Tan A.W."/>
            <person name="Francischetti I.M."/>
            <person name="Slovak M."/>
            <person name="Kini R.M."/>
            <person name="Ribeiro J.M."/>
        </authorList>
    </citation>
    <scope>NUCLEOTIDE SEQUENCE</scope>
    <source>
        <tissue evidence="5">Salivary gland</tissue>
    </source>
</reference>
<keyword evidence="1" id="KW-0677">Repeat</keyword>
<dbReference type="EMBL" id="GACK01006955">
    <property type="protein sequence ID" value="JAA58079.1"/>
    <property type="molecule type" value="mRNA"/>
</dbReference>
<dbReference type="NCBIfam" id="TIGR00756">
    <property type="entry name" value="PPR"/>
    <property type="match status" value="2"/>
</dbReference>
<dbReference type="GO" id="GO:0005759">
    <property type="term" value="C:mitochondrial matrix"/>
    <property type="evidence" value="ECO:0007669"/>
    <property type="project" value="TreeGrafter"/>
</dbReference>
<dbReference type="GO" id="GO:0000049">
    <property type="term" value="F:tRNA binding"/>
    <property type="evidence" value="ECO:0007669"/>
    <property type="project" value="TreeGrafter"/>
</dbReference>
<organism evidence="5">
    <name type="scientific">Rhipicephalus pulchellus</name>
    <name type="common">Yellow backed tick</name>
    <name type="synonym">Dermacentor pulchellus</name>
    <dbReference type="NCBI Taxonomy" id="72859"/>
    <lineage>
        <taxon>Eukaryota</taxon>
        <taxon>Metazoa</taxon>
        <taxon>Ecdysozoa</taxon>
        <taxon>Arthropoda</taxon>
        <taxon>Chelicerata</taxon>
        <taxon>Arachnida</taxon>
        <taxon>Acari</taxon>
        <taxon>Parasitiformes</taxon>
        <taxon>Ixodida</taxon>
        <taxon>Ixodoidea</taxon>
        <taxon>Ixodidae</taxon>
        <taxon>Rhipicephalinae</taxon>
        <taxon>Rhipicephalus</taxon>
        <taxon>Rhipicephalus</taxon>
    </lineage>
</organism>
<dbReference type="Pfam" id="PF17177">
    <property type="entry name" value="PPR_long"/>
    <property type="match status" value="1"/>
</dbReference>
<evidence type="ECO:0000256" key="1">
    <source>
        <dbReference type="ARBA" id="ARBA00022737"/>
    </source>
</evidence>
<dbReference type="InterPro" id="IPR033443">
    <property type="entry name" value="PROP1-like_PPR_dom"/>
</dbReference>
<feature type="region of interest" description="Disordered" evidence="3">
    <location>
        <begin position="204"/>
        <end position="237"/>
    </location>
</feature>
<protein>
    <recommendedName>
        <fullName evidence="4">PROP1-like PPR domain-containing protein</fullName>
    </recommendedName>
</protein>
<dbReference type="PANTHER" id="PTHR24014:SF6">
    <property type="entry name" value="PENTATRICOPEPTIDE REPEAT-CONTAINING PROTEIN 1, MITOCHONDRIAL"/>
    <property type="match status" value="1"/>
</dbReference>
<evidence type="ECO:0000256" key="2">
    <source>
        <dbReference type="PROSITE-ProRule" id="PRU00708"/>
    </source>
</evidence>
<name>L7M4T0_RHIPC</name>
<evidence type="ECO:0000259" key="4">
    <source>
        <dbReference type="Pfam" id="PF17177"/>
    </source>
</evidence>
<accession>L7M4T0</accession>
<dbReference type="InterPro" id="IPR002885">
    <property type="entry name" value="PPR_rpt"/>
</dbReference>
<evidence type="ECO:0000256" key="3">
    <source>
        <dbReference type="SAM" id="MobiDB-lite"/>
    </source>
</evidence>
<dbReference type="AlphaFoldDB" id="L7M4T0"/>